<protein>
    <recommendedName>
        <fullName evidence="4">Tyr recombinase domain-containing protein</fullName>
    </recommendedName>
</protein>
<name>A0ABP0QIZ7_9DINO</name>
<dbReference type="EMBL" id="CAXAMM010039673">
    <property type="protein sequence ID" value="CAK9088212.1"/>
    <property type="molecule type" value="Genomic_DNA"/>
</dbReference>
<proteinExistence type="predicted"/>
<dbReference type="InterPro" id="IPR013762">
    <property type="entry name" value="Integrase-like_cat_sf"/>
</dbReference>
<dbReference type="Proteomes" id="UP001642464">
    <property type="component" value="Unassembled WGS sequence"/>
</dbReference>
<evidence type="ECO:0008006" key="4">
    <source>
        <dbReference type="Google" id="ProtNLM"/>
    </source>
</evidence>
<evidence type="ECO:0000313" key="2">
    <source>
        <dbReference type="EMBL" id="CAK9088212.1"/>
    </source>
</evidence>
<comment type="caution">
    <text evidence="2">The sequence shown here is derived from an EMBL/GenBank/DDBJ whole genome shotgun (WGS) entry which is preliminary data.</text>
</comment>
<sequence length="556" mass="61799">MGAWKGAHQLEDQTRILSLGQLGLPEANGAPVATASDSVAVRSGWIVVEEAEGPSTATTPGSAEQLLETERLIRRRPRGSLQPDSSNTEERQRPSLKRALEIASDPTLSQRARLGFDQLVYSAGSNDTKASMFRTWQEVQERSGLPALPLTQSKCETFVAVLRAAGYRSSFSYLLEARQQHLRAGYPWSHQLDIVMKDCKRVATRGLGPAKRSEEVRIEWWQKLFELEGLKMAEKPLAPFGGILLWALGSHFLLREGELAMLDLHENTIRLDEVAKTITLSLSVSKSDPGGRTARRTLRCCGAEDDTTFHGLLCPFEVGFELVERQKARTKADRSATSAFSIPLVGQRGNPFAFTCKTEVVLAAQQDAERLTRSVEEASSVEPAKITGHFMRRSGVKRLARANTPKEVIMKMARHSSNAIEAYIEDAMEESPDMATILTDHEQVQAALNAFWKDLDELKDQVKVTAEAAAERPSSSKAALESLDTEVRRMWDNIRPAYIRNTTTNKVHSTQACLFWEVPSAWATKCGWKWAASSKTVTYVSEDELNQFPLCDKCFA</sequence>
<evidence type="ECO:0000313" key="3">
    <source>
        <dbReference type="Proteomes" id="UP001642464"/>
    </source>
</evidence>
<accession>A0ABP0QIZ7</accession>
<evidence type="ECO:0000256" key="1">
    <source>
        <dbReference type="SAM" id="MobiDB-lite"/>
    </source>
</evidence>
<gene>
    <name evidence="2" type="ORF">SCF082_LOCUS41659</name>
</gene>
<dbReference type="Gene3D" id="1.10.443.10">
    <property type="entry name" value="Intergrase catalytic core"/>
    <property type="match status" value="1"/>
</dbReference>
<keyword evidence="3" id="KW-1185">Reference proteome</keyword>
<reference evidence="2 3" key="1">
    <citation type="submission" date="2024-02" db="EMBL/GenBank/DDBJ databases">
        <authorList>
            <person name="Chen Y."/>
            <person name="Shah S."/>
            <person name="Dougan E. K."/>
            <person name="Thang M."/>
            <person name="Chan C."/>
        </authorList>
    </citation>
    <scope>NUCLEOTIDE SEQUENCE [LARGE SCALE GENOMIC DNA]</scope>
</reference>
<organism evidence="2 3">
    <name type="scientific">Durusdinium trenchii</name>
    <dbReference type="NCBI Taxonomy" id="1381693"/>
    <lineage>
        <taxon>Eukaryota</taxon>
        <taxon>Sar</taxon>
        <taxon>Alveolata</taxon>
        <taxon>Dinophyceae</taxon>
        <taxon>Suessiales</taxon>
        <taxon>Symbiodiniaceae</taxon>
        <taxon>Durusdinium</taxon>
    </lineage>
</organism>
<feature type="region of interest" description="Disordered" evidence="1">
    <location>
        <begin position="70"/>
        <end position="96"/>
    </location>
</feature>